<evidence type="ECO:0000256" key="3">
    <source>
        <dbReference type="ARBA" id="ARBA00022989"/>
    </source>
</evidence>
<dbReference type="Proteomes" id="UP000231962">
    <property type="component" value="Unassembled WGS sequence"/>
</dbReference>
<evidence type="ECO:0000313" key="9">
    <source>
        <dbReference type="Proteomes" id="UP000231990"/>
    </source>
</evidence>
<evidence type="ECO:0000256" key="2">
    <source>
        <dbReference type="ARBA" id="ARBA00022692"/>
    </source>
</evidence>
<evidence type="ECO:0000313" key="8">
    <source>
        <dbReference type="Proteomes" id="UP000231962"/>
    </source>
</evidence>
<dbReference type="InterPro" id="IPR001129">
    <property type="entry name" value="Membr-assoc_MAPEG"/>
</dbReference>
<dbReference type="Pfam" id="PF01124">
    <property type="entry name" value="MAPEG"/>
    <property type="match status" value="1"/>
</dbReference>
<proteinExistence type="predicted"/>
<feature type="transmembrane region" description="Helical" evidence="5">
    <location>
        <begin position="61"/>
        <end position="80"/>
    </location>
</feature>
<keyword evidence="8" id="KW-1185">Reference proteome</keyword>
<keyword evidence="4 5" id="KW-0472">Membrane</keyword>
<comment type="subcellular location">
    <subcellularLocation>
        <location evidence="1">Membrane</location>
    </subcellularLocation>
</comment>
<gene>
    <name evidence="6" type="ORF">CH360_09095</name>
    <name evidence="7" type="ORF">CH373_11140</name>
</gene>
<dbReference type="AlphaFoldDB" id="A0A2M9ZMF1"/>
<name>A0A2M9ZMF1_9LEPT</name>
<dbReference type="OrthoDB" id="343936at2"/>
<evidence type="ECO:0000313" key="7">
    <source>
        <dbReference type="EMBL" id="PJZ73171.1"/>
    </source>
</evidence>
<dbReference type="GO" id="GO:0016020">
    <property type="term" value="C:membrane"/>
    <property type="evidence" value="ECO:0007669"/>
    <property type="project" value="UniProtKB-SubCell"/>
</dbReference>
<organism evidence="7 9">
    <name type="scientific">Leptospira perolatii</name>
    <dbReference type="NCBI Taxonomy" id="2023191"/>
    <lineage>
        <taxon>Bacteria</taxon>
        <taxon>Pseudomonadati</taxon>
        <taxon>Spirochaetota</taxon>
        <taxon>Spirochaetia</taxon>
        <taxon>Leptospirales</taxon>
        <taxon>Leptospiraceae</taxon>
        <taxon>Leptospira</taxon>
    </lineage>
</organism>
<feature type="transmembrane region" description="Helical" evidence="5">
    <location>
        <begin position="6"/>
        <end position="28"/>
    </location>
</feature>
<comment type="caution">
    <text evidence="7">The sequence shown here is derived from an EMBL/GenBank/DDBJ whole genome shotgun (WGS) entry which is preliminary data.</text>
</comment>
<sequence length="138" mass="15373">MSGSIQALLAFTTWAMFLGSAVILYRVAQVLTGKKKSNEFPAWLQHGSDFYWRVNRAHLNCLENLPIFATLVFVGTFLNITDSLFETLGWVVFGARLVQSSAHLSGGGVWPVNVRFTGFLVQYVSFAGMLYIIFDGKL</sequence>
<dbReference type="EMBL" id="NPDZ01000006">
    <property type="protein sequence ID" value="PJZ73171.1"/>
    <property type="molecule type" value="Genomic_DNA"/>
</dbReference>
<dbReference type="Gene3D" id="1.20.120.550">
    <property type="entry name" value="Membrane associated eicosanoid/glutathione metabolism-like domain"/>
    <property type="match status" value="1"/>
</dbReference>
<dbReference type="RefSeq" id="WP_100713828.1">
    <property type="nucleotide sequence ID" value="NZ_NPDY01000007.1"/>
</dbReference>
<dbReference type="InterPro" id="IPR023352">
    <property type="entry name" value="MAPEG-like_dom_sf"/>
</dbReference>
<reference evidence="8 9" key="1">
    <citation type="submission" date="2017-07" db="EMBL/GenBank/DDBJ databases">
        <title>Leptospira spp. isolated from tropical soils.</title>
        <authorList>
            <person name="Thibeaux R."/>
            <person name="Iraola G."/>
            <person name="Ferres I."/>
            <person name="Bierque E."/>
            <person name="Girault D."/>
            <person name="Soupe-Gilbert M.-E."/>
            <person name="Picardeau M."/>
            <person name="Goarant C."/>
        </authorList>
    </citation>
    <scope>NUCLEOTIDE SEQUENCE [LARGE SCALE GENOMIC DNA]</scope>
    <source>
        <strain evidence="7 9">FH1-B-B1</strain>
        <strain evidence="6 8">FH1-B-C1</strain>
    </source>
</reference>
<keyword evidence="3 5" id="KW-1133">Transmembrane helix</keyword>
<evidence type="ECO:0000256" key="1">
    <source>
        <dbReference type="ARBA" id="ARBA00004370"/>
    </source>
</evidence>
<feature type="transmembrane region" description="Helical" evidence="5">
    <location>
        <begin position="114"/>
        <end position="134"/>
    </location>
</feature>
<keyword evidence="2 5" id="KW-0812">Transmembrane</keyword>
<accession>A0A2M9ZMF1</accession>
<evidence type="ECO:0000256" key="4">
    <source>
        <dbReference type="ARBA" id="ARBA00023136"/>
    </source>
</evidence>
<protein>
    <submittedName>
        <fullName evidence="7">MAPEG family protein</fullName>
    </submittedName>
</protein>
<dbReference type="EMBL" id="NPDY01000007">
    <property type="protein sequence ID" value="PJZ69847.1"/>
    <property type="molecule type" value="Genomic_DNA"/>
</dbReference>
<dbReference type="SUPFAM" id="SSF161084">
    <property type="entry name" value="MAPEG domain-like"/>
    <property type="match status" value="1"/>
</dbReference>
<evidence type="ECO:0000313" key="6">
    <source>
        <dbReference type="EMBL" id="PJZ69847.1"/>
    </source>
</evidence>
<dbReference type="Proteomes" id="UP000231990">
    <property type="component" value="Unassembled WGS sequence"/>
</dbReference>
<evidence type="ECO:0000256" key="5">
    <source>
        <dbReference type="SAM" id="Phobius"/>
    </source>
</evidence>